<dbReference type="Gene3D" id="3.30.40.10">
    <property type="entry name" value="Zinc/RING finger domain, C3HC4 (zinc finger)"/>
    <property type="match status" value="1"/>
</dbReference>
<feature type="compositionally biased region" description="Polar residues" evidence="1">
    <location>
        <begin position="546"/>
        <end position="555"/>
    </location>
</feature>
<dbReference type="InterPro" id="IPR013083">
    <property type="entry name" value="Znf_RING/FYVE/PHD"/>
</dbReference>
<sequence length="876" mass="97738">MIRDCWCDDIMNSSLALFISGGVSFGVIAALCSGIFYLVVVGLKNSSRLREILDLPSLEYPSSPAAVSTSKALTLVSVQPRKSCNRCYKAAPLRRKCFKCRMKVCRACSYKGFCSTCRIPRDENRKTGDWFYQRLQKEFNLKVAAIANNSDLDGEVREFMERLVETLVGGSLDDVSLTPLSDHPDYDGLCDRHQEILSLTLARLSFGLHMAIANKPLPELESPSTVTSELKTQVQKLTDEALTLPELLDEDFISKSSVNTVNLDGQTYEDILAKAIINKVVEKSQRGQGSPTDSKNNLAMTVSPNFIRKRNKLLSSDSSDMNGTSHYSWSDSAQSDPISLKVEEHIEEVTTRYSSDDEEKSDFDNFLSNLNFLKGQRAPCPELGCDIVDAGAASSSDDDWSENDSTDGLDIVNPVDSWEENWLFQRRRLAKNNSCHQPVPVPMLVPNPALEYRALIGDVDADEMSDLSECSDSVLEQLIDEPSYRSPNTQSAPPETDEIESTTSNFISIEQTVNITMNAKPTESSETTTGNSEKQHEVSEVMTKDSVPNESSNTKKATKLKNSAYSLSRSSHSSSESDDEDSPSGGDIVQAKNENVLLSQHDSEDESIDAEMQQRDSEYTVATVAQTHPVPDSKFGGLKNDVQSSTKSRDEDSSDEGPTPRPGTIAEREHKKWEKAVPLANNPYSKENIDKRLKSNFILSNRANCDTPLEFISEQTIHVGSNLPDMKRYSRDFYINTDEDQNEVSHLRKHFYGDLEKSIVHSDIDHLAFRAQHSTPHFTKNPMFDDSDLDSLPLRENRSSPSSKNVNSLESGYASSADSVSGERLALPKPVVVETHFETLRSLRQNNTLSLRSHKKRKMFHNYGSLRLFKSPSLNW</sequence>
<dbReference type="AlphaFoldDB" id="A0A9P0CAV2"/>
<keyword evidence="4" id="KW-1185">Reference proteome</keyword>
<feature type="compositionally biased region" description="Polar residues" evidence="1">
    <location>
        <begin position="799"/>
        <end position="813"/>
    </location>
</feature>
<evidence type="ECO:0000256" key="1">
    <source>
        <dbReference type="SAM" id="MobiDB-lite"/>
    </source>
</evidence>
<feature type="compositionally biased region" description="Low complexity" evidence="1">
    <location>
        <begin position="563"/>
        <end position="574"/>
    </location>
</feature>
<feature type="region of interest" description="Disordered" evidence="1">
    <location>
        <begin position="778"/>
        <end position="813"/>
    </location>
</feature>
<name>A0A9P0CAV2_BEMTA</name>
<dbReference type="EMBL" id="OU963867">
    <property type="protein sequence ID" value="CAH0773969.1"/>
    <property type="molecule type" value="Genomic_DNA"/>
</dbReference>
<feature type="compositionally biased region" description="Acidic residues" evidence="1">
    <location>
        <begin position="396"/>
        <end position="407"/>
    </location>
</feature>
<feature type="region of interest" description="Disordered" evidence="1">
    <location>
        <begin position="627"/>
        <end position="673"/>
    </location>
</feature>
<evidence type="ECO:0000313" key="4">
    <source>
        <dbReference type="Proteomes" id="UP001152759"/>
    </source>
</evidence>
<reference evidence="3" key="1">
    <citation type="submission" date="2021-12" db="EMBL/GenBank/DDBJ databases">
        <authorList>
            <person name="King R."/>
        </authorList>
    </citation>
    <scope>NUCLEOTIDE SEQUENCE</scope>
</reference>
<feature type="transmembrane region" description="Helical" evidence="2">
    <location>
        <begin position="15"/>
        <end position="40"/>
    </location>
</feature>
<keyword evidence="2" id="KW-0812">Transmembrane</keyword>
<dbReference type="SUPFAM" id="SSF57903">
    <property type="entry name" value="FYVE/PHD zinc finger"/>
    <property type="match status" value="1"/>
</dbReference>
<feature type="compositionally biased region" description="Basic and acidic residues" evidence="1">
    <location>
        <begin position="533"/>
        <end position="543"/>
    </location>
</feature>
<feature type="region of interest" description="Disordered" evidence="1">
    <location>
        <begin position="392"/>
        <end position="412"/>
    </location>
</feature>
<keyword evidence="2" id="KW-1133">Transmembrane helix</keyword>
<keyword evidence="2" id="KW-0472">Membrane</keyword>
<accession>A0A9P0CAV2</accession>
<organism evidence="3 4">
    <name type="scientific">Bemisia tabaci</name>
    <name type="common">Sweetpotato whitefly</name>
    <name type="synonym">Aleurodes tabaci</name>
    <dbReference type="NCBI Taxonomy" id="7038"/>
    <lineage>
        <taxon>Eukaryota</taxon>
        <taxon>Metazoa</taxon>
        <taxon>Ecdysozoa</taxon>
        <taxon>Arthropoda</taxon>
        <taxon>Hexapoda</taxon>
        <taxon>Insecta</taxon>
        <taxon>Pterygota</taxon>
        <taxon>Neoptera</taxon>
        <taxon>Paraneoptera</taxon>
        <taxon>Hemiptera</taxon>
        <taxon>Sternorrhyncha</taxon>
        <taxon>Aleyrodoidea</taxon>
        <taxon>Aleyrodidae</taxon>
        <taxon>Aleyrodinae</taxon>
        <taxon>Bemisia</taxon>
    </lineage>
</organism>
<dbReference type="Proteomes" id="UP001152759">
    <property type="component" value="Chromosome 6"/>
</dbReference>
<feature type="region of interest" description="Disordered" evidence="1">
    <location>
        <begin position="514"/>
        <end position="588"/>
    </location>
</feature>
<feature type="region of interest" description="Disordered" evidence="1">
    <location>
        <begin position="478"/>
        <end position="501"/>
    </location>
</feature>
<gene>
    <name evidence="3" type="ORF">BEMITA_LOCUS10389</name>
</gene>
<evidence type="ECO:0000313" key="3">
    <source>
        <dbReference type="EMBL" id="CAH0773969.1"/>
    </source>
</evidence>
<evidence type="ECO:0000256" key="2">
    <source>
        <dbReference type="SAM" id="Phobius"/>
    </source>
</evidence>
<proteinExistence type="predicted"/>
<dbReference type="InterPro" id="IPR011011">
    <property type="entry name" value="Znf_FYVE_PHD"/>
</dbReference>
<protein>
    <submittedName>
        <fullName evidence="3">Uncharacterized protein</fullName>
    </submittedName>
</protein>